<evidence type="ECO:0000256" key="1">
    <source>
        <dbReference type="SAM" id="MobiDB-lite"/>
    </source>
</evidence>
<protein>
    <submittedName>
        <fullName evidence="2">Uncharacterized protein</fullName>
    </submittedName>
</protein>
<sequence>MALSHSPLSFHPQIRPLPLASPPAPGLENPSVCPVAEPREPVRGKWRRRWRRRAPRTPRSGWPGWSGCTRRWTRRRGGG</sequence>
<organism evidence="2">
    <name type="scientific">Arundo donax</name>
    <name type="common">Giant reed</name>
    <name type="synonym">Donax arundinaceus</name>
    <dbReference type="NCBI Taxonomy" id="35708"/>
    <lineage>
        <taxon>Eukaryota</taxon>
        <taxon>Viridiplantae</taxon>
        <taxon>Streptophyta</taxon>
        <taxon>Embryophyta</taxon>
        <taxon>Tracheophyta</taxon>
        <taxon>Spermatophyta</taxon>
        <taxon>Magnoliopsida</taxon>
        <taxon>Liliopsida</taxon>
        <taxon>Poales</taxon>
        <taxon>Poaceae</taxon>
        <taxon>PACMAD clade</taxon>
        <taxon>Arundinoideae</taxon>
        <taxon>Arundineae</taxon>
        <taxon>Arundo</taxon>
    </lineage>
</organism>
<reference evidence="2" key="1">
    <citation type="submission" date="2014-09" db="EMBL/GenBank/DDBJ databases">
        <authorList>
            <person name="Magalhaes I.L.F."/>
            <person name="Oliveira U."/>
            <person name="Santos F.R."/>
            <person name="Vidigal T.H.D.A."/>
            <person name="Brescovit A.D."/>
            <person name="Santos A.J."/>
        </authorList>
    </citation>
    <scope>NUCLEOTIDE SEQUENCE</scope>
    <source>
        <tissue evidence="2">Shoot tissue taken approximately 20 cm above the soil surface</tissue>
    </source>
</reference>
<feature type="compositionally biased region" description="Basic residues" evidence="1">
    <location>
        <begin position="44"/>
        <end position="56"/>
    </location>
</feature>
<name>A0A0A9HY82_ARUDO</name>
<reference evidence="2" key="2">
    <citation type="journal article" date="2015" name="Data Brief">
        <title>Shoot transcriptome of the giant reed, Arundo donax.</title>
        <authorList>
            <person name="Barrero R.A."/>
            <person name="Guerrero F.D."/>
            <person name="Moolhuijzen P."/>
            <person name="Goolsby J.A."/>
            <person name="Tidwell J."/>
            <person name="Bellgard S.E."/>
            <person name="Bellgard M.I."/>
        </authorList>
    </citation>
    <scope>NUCLEOTIDE SEQUENCE</scope>
    <source>
        <tissue evidence="2">Shoot tissue taken approximately 20 cm above the soil surface</tissue>
    </source>
</reference>
<dbReference type="EMBL" id="GBRH01160018">
    <property type="protein sequence ID" value="JAE37878.1"/>
    <property type="molecule type" value="Transcribed_RNA"/>
</dbReference>
<evidence type="ECO:0000313" key="2">
    <source>
        <dbReference type="EMBL" id="JAE37878.1"/>
    </source>
</evidence>
<dbReference type="AlphaFoldDB" id="A0A0A9HY82"/>
<accession>A0A0A9HY82</accession>
<feature type="region of interest" description="Disordered" evidence="1">
    <location>
        <begin position="1"/>
        <end position="79"/>
    </location>
</feature>
<proteinExistence type="predicted"/>